<gene>
    <name evidence="3" type="ORF">FHU40_001479</name>
</gene>
<feature type="domain" description="DUF222" evidence="2">
    <location>
        <begin position="48"/>
        <end position="307"/>
    </location>
</feature>
<dbReference type="CDD" id="cd00085">
    <property type="entry name" value="HNHc"/>
    <property type="match status" value="1"/>
</dbReference>
<protein>
    <recommendedName>
        <fullName evidence="2">DUF222 domain-containing protein</fullName>
    </recommendedName>
</protein>
<organism evidence="3 4">
    <name type="scientific">Nocardioides soli</name>
    <dbReference type="NCBI Taxonomy" id="1036020"/>
    <lineage>
        <taxon>Bacteria</taxon>
        <taxon>Bacillati</taxon>
        <taxon>Actinomycetota</taxon>
        <taxon>Actinomycetes</taxon>
        <taxon>Propionibacteriales</taxon>
        <taxon>Nocardioidaceae</taxon>
        <taxon>Nocardioides</taxon>
    </lineage>
</organism>
<name>A0A7W4VTU6_9ACTN</name>
<evidence type="ECO:0000313" key="4">
    <source>
        <dbReference type="Proteomes" id="UP000589626"/>
    </source>
</evidence>
<proteinExistence type="predicted"/>
<feature type="region of interest" description="Disordered" evidence="1">
    <location>
        <begin position="1"/>
        <end position="20"/>
    </location>
</feature>
<reference evidence="3 4" key="1">
    <citation type="submission" date="2020-08" db="EMBL/GenBank/DDBJ databases">
        <title>Sequencing the genomes of 1000 actinobacteria strains.</title>
        <authorList>
            <person name="Klenk H.-P."/>
        </authorList>
    </citation>
    <scope>NUCLEOTIDE SEQUENCE [LARGE SCALE GENOMIC DNA]</scope>
    <source>
        <strain evidence="3 4">DSM 105498</strain>
    </source>
</reference>
<evidence type="ECO:0000256" key="1">
    <source>
        <dbReference type="SAM" id="MobiDB-lite"/>
    </source>
</evidence>
<dbReference type="Proteomes" id="UP000589626">
    <property type="component" value="Unassembled WGS sequence"/>
</dbReference>
<accession>A0A7W4VTU6</accession>
<dbReference type="AlphaFoldDB" id="A0A7W4VTU6"/>
<dbReference type="InterPro" id="IPR003870">
    <property type="entry name" value="DUF222"/>
</dbReference>
<comment type="caution">
    <text evidence="3">The sequence shown here is derived from an EMBL/GenBank/DDBJ whole genome shotgun (WGS) entry which is preliminary data.</text>
</comment>
<evidence type="ECO:0000259" key="2">
    <source>
        <dbReference type="Pfam" id="PF02720"/>
    </source>
</evidence>
<dbReference type="Pfam" id="PF02720">
    <property type="entry name" value="DUF222"/>
    <property type="match status" value="1"/>
</dbReference>
<dbReference type="InterPro" id="IPR003615">
    <property type="entry name" value="HNH_nuc"/>
</dbReference>
<dbReference type="RefSeq" id="WP_221199523.1">
    <property type="nucleotide sequence ID" value="NZ_JACHWR010000001.1"/>
</dbReference>
<dbReference type="EMBL" id="JACHWR010000001">
    <property type="protein sequence ID" value="MBB3041678.1"/>
    <property type="molecule type" value="Genomic_DNA"/>
</dbReference>
<evidence type="ECO:0000313" key="3">
    <source>
        <dbReference type="EMBL" id="MBB3041678.1"/>
    </source>
</evidence>
<sequence>MALLSDTHLDPTVDGASAMPDVSAMSDVSGMSEAELVDAIRALEDTKARACAVQARLTRVLDARVRARHADQGVPAARRGRDVPGLVAYARRESPARGSRLLGFAHALTELPSTEAALAAGVVSEWRAILIARETACLAPGHRARVDAELCAPDNQGAYRFEGWGDRRLVAQTRALVAGLDPAAVVDRRAKAEADRHVSLRPAPDTMARLSVLLPAAQGVAAYATLTRAADSARAQGDPRSRGQVMTDTLVTLITGQATAEGVPVTVNLTVSDHTLLAGGHQPAWLTGYGPILADHARDLAATALAQAQTAQMAQMALRRLYVAPETGTLVAMESKARAFPKALGLFLDLRDQTCRTPWCNAPVRHHDHITDHADGGPTSAINGQGLCEQCNHTKQAPGWRATPITGPPANTDTQHTVETTLPTGHVIRSTAPRAPTPSRVAPRIQRELHYPDFVIEYAAA</sequence>
<keyword evidence="4" id="KW-1185">Reference proteome</keyword>